<protein>
    <recommendedName>
        <fullName evidence="1">KRAB domain-containing protein</fullName>
    </recommendedName>
</protein>
<feature type="domain" description="KRAB" evidence="1">
    <location>
        <begin position="11"/>
        <end position="99"/>
    </location>
</feature>
<dbReference type="SUPFAM" id="SSF109640">
    <property type="entry name" value="KRAB domain (Kruppel-associated box)"/>
    <property type="match status" value="1"/>
</dbReference>
<dbReference type="STRING" id="38772.ENSGAGP00000001110"/>
<dbReference type="SMART" id="SM00349">
    <property type="entry name" value="KRAB"/>
    <property type="match status" value="1"/>
</dbReference>
<dbReference type="InterPro" id="IPR001909">
    <property type="entry name" value="KRAB"/>
</dbReference>
<evidence type="ECO:0000313" key="2">
    <source>
        <dbReference type="Ensembl" id="ENSGAGP00000001110.1"/>
    </source>
</evidence>
<reference evidence="2" key="2">
    <citation type="submission" date="2025-08" db="UniProtKB">
        <authorList>
            <consortium name="Ensembl"/>
        </authorList>
    </citation>
    <scope>IDENTIFICATION</scope>
</reference>
<dbReference type="PANTHER" id="PTHR23232:SF142">
    <property type="entry name" value="GASTRULA ZINC FINGER PROTEIN XLCGF57.1-LIKE-RELATED"/>
    <property type="match status" value="1"/>
</dbReference>
<evidence type="ECO:0000313" key="3">
    <source>
        <dbReference type="Proteomes" id="UP000291020"/>
    </source>
</evidence>
<evidence type="ECO:0000259" key="1">
    <source>
        <dbReference type="PROSITE" id="PS50805"/>
    </source>
</evidence>
<dbReference type="GO" id="GO:0006355">
    <property type="term" value="P:regulation of DNA-templated transcription"/>
    <property type="evidence" value="ECO:0007669"/>
    <property type="project" value="InterPro"/>
</dbReference>
<sequence length="181" mass="19989">QLSFQQRSEPVTFKEVAMYFSEEEWALLDPGQRALYRNVMQENYETVTSLGKDSCPLSYQKLCGLWSSWRLSPPRPLPCDSRFRDITMVLLFPQPRFQCASPPSCPYSTLAKGVSGRAQSGTACTRVLGPGLAAVSASRATSCASVLNPGKEGAVPGVLFWLWLISVKCWFLPVRGAGFWG</sequence>
<dbReference type="Gene3D" id="6.10.140.140">
    <property type="match status" value="1"/>
</dbReference>
<dbReference type="InterPro" id="IPR050169">
    <property type="entry name" value="Krueppel_C2H2_ZnF"/>
</dbReference>
<reference evidence="2" key="3">
    <citation type="submission" date="2025-09" db="UniProtKB">
        <authorList>
            <consortium name="Ensembl"/>
        </authorList>
    </citation>
    <scope>IDENTIFICATION</scope>
</reference>
<dbReference type="Pfam" id="PF01352">
    <property type="entry name" value="KRAB"/>
    <property type="match status" value="1"/>
</dbReference>
<dbReference type="CDD" id="cd07765">
    <property type="entry name" value="KRAB_A-box"/>
    <property type="match status" value="1"/>
</dbReference>
<reference evidence="3" key="1">
    <citation type="journal article" date="2017" name="PLoS ONE">
        <title>The Agassiz's desert tortoise genome provides a resource for the conservation of a threatened species.</title>
        <authorList>
            <person name="Tollis M."/>
            <person name="DeNardo D.F."/>
            <person name="Cornelius J.A."/>
            <person name="Dolby G.A."/>
            <person name="Edwards T."/>
            <person name="Henen B.T."/>
            <person name="Karl A.E."/>
            <person name="Murphy R.W."/>
            <person name="Kusumi K."/>
        </authorList>
    </citation>
    <scope>NUCLEOTIDE SEQUENCE [LARGE SCALE GENOMIC DNA]</scope>
</reference>
<dbReference type="PROSITE" id="PS50805">
    <property type="entry name" value="KRAB"/>
    <property type="match status" value="1"/>
</dbReference>
<name>A0A452GHK9_9SAUR</name>
<proteinExistence type="predicted"/>
<accession>A0A452GHK9</accession>
<dbReference type="AlphaFoldDB" id="A0A452GHK9"/>
<dbReference type="PANTHER" id="PTHR23232">
    <property type="entry name" value="KRAB DOMAIN C2H2 ZINC FINGER"/>
    <property type="match status" value="1"/>
</dbReference>
<organism evidence="2 3">
    <name type="scientific">Gopherus agassizii</name>
    <name type="common">Agassiz's desert tortoise</name>
    <dbReference type="NCBI Taxonomy" id="38772"/>
    <lineage>
        <taxon>Eukaryota</taxon>
        <taxon>Metazoa</taxon>
        <taxon>Chordata</taxon>
        <taxon>Craniata</taxon>
        <taxon>Vertebrata</taxon>
        <taxon>Euteleostomi</taxon>
        <taxon>Archelosauria</taxon>
        <taxon>Testudinata</taxon>
        <taxon>Testudines</taxon>
        <taxon>Cryptodira</taxon>
        <taxon>Durocryptodira</taxon>
        <taxon>Testudinoidea</taxon>
        <taxon>Testudinidae</taxon>
        <taxon>Gopherus</taxon>
    </lineage>
</organism>
<dbReference type="InterPro" id="IPR036051">
    <property type="entry name" value="KRAB_dom_sf"/>
</dbReference>
<dbReference type="Proteomes" id="UP000291020">
    <property type="component" value="Unassembled WGS sequence"/>
</dbReference>
<keyword evidence="3" id="KW-1185">Reference proteome</keyword>
<dbReference type="Ensembl" id="ENSGAGT00000001245.1">
    <property type="protein sequence ID" value="ENSGAGP00000001110.1"/>
    <property type="gene ID" value="ENSGAGG00000000902.1"/>
</dbReference>